<protein>
    <submittedName>
        <fullName evidence="11">M20/M25/M40 family metallo-hydrolase</fullName>
    </submittedName>
</protein>
<evidence type="ECO:0000256" key="8">
    <source>
        <dbReference type="PIRSR" id="PIRSR001123-2"/>
    </source>
</evidence>
<evidence type="ECO:0000256" key="7">
    <source>
        <dbReference type="PIRSR" id="PIRSR001123-1"/>
    </source>
</evidence>
<comment type="cofactor">
    <cofactor evidence="8">
        <name>a divalent metal cation</name>
        <dbReference type="ChEBI" id="CHEBI:60240"/>
    </cofactor>
    <text evidence="8">Binds 2 divalent metal cations per subunit.</text>
</comment>
<evidence type="ECO:0000256" key="3">
    <source>
        <dbReference type="ARBA" id="ARBA00022670"/>
    </source>
</evidence>
<keyword evidence="2" id="KW-0031">Aminopeptidase</keyword>
<evidence type="ECO:0000313" key="13">
    <source>
        <dbReference type="Proteomes" id="UP000326302"/>
    </source>
</evidence>
<dbReference type="Gene3D" id="2.40.30.40">
    <property type="entry name" value="Peptidase M42, domain 2"/>
    <property type="match status" value="1"/>
</dbReference>
<dbReference type="EMBL" id="QJOW01000001">
    <property type="protein sequence ID" value="KAB7518521.1"/>
    <property type="molecule type" value="Genomic_DNA"/>
</dbReference>
<feature type="binding site" evidence="8">
    <location>
        <position position="177"/>
    </location>
    <ligand>
        <name>Zn(2+)</name>
        <dbReference type="ChEBI" id="CHEBI:29105"/>
        <label>1</label>
    </ligand>
</feature>
<dbReference type="InterPro" id="IPR008007">
    <property type="entry name" value="Peptidase_M42"/>
</dbReference>
<dbReference type="PANTHER" id="PTHR32481">
    <property type="entry name" value="AMINOPEPTIDASE"/>
    <property type="match status" value="1"/>
</dbReference>
<gene>
    <name evidence="9" type="ORF">DM867_09775</name>
    <name evidence="11" type="ORF">DMP03_03965</name>
    <name evidence="10" type="ORF">DP108_09520</name>
</gene>
<reference evidence="12 13" key="1">
    <citation type="submission" date="2019-10" db="EMBL/GenBank/DDBJ databases">
        <title>Unraveling microbial dark matter from salterns through culturing: the case of the genus Halosegnis.</title>
        <authorList>
            <person name="Duran-Viseras A."/>
            <person name="Andrei A.-S."/>
            <person name="Vera-Gargallo B."/>
            <person name="Ghai R."/>
            <person name="Sanchez-Porro C."/>
            <person name="Ventosa A."/>
        </authorList>
    </citation>
    <scope>NUCLEOTIDE SEQUENCE [LARGE SCALE GENOMIC DNA]</scope>
    <source>
        <strain evidence="11 13">F17-44</strain>
        <strain evidence="9 14">F18-79</strain>
        <strain evidence="10 12">F19-13</strain>
    </source>
</reference>
<dbReference type="GO" id="GO:0046872">
    <property type="term" value="F:metal ion binding"/>
    <property type="evidence" value="ECO:0007669"/>
    <property type="project" value="UniProtKB-UniRule"/>
</dbReference>
<evidence type="ECO:0000256" key="1">
    <source>
        <dbReference type="ARBA" id="ARBA00006272"/>
    </source>
</evidence>
<comment type="similarity">
    <text evidence="1 6">Belongs to the peptidase M42 family.</text>
</comment>
<dbReference type="Proteomes" id="UP000326865">
    <property type="component" value="Unassembled WGS sequence"/>
</dbReference>
<keyword evidence="4 8" id="KW-0479">Metal-binding</keyword>
<dbReference type="EMBL" id="QMDY01000005">
    <property type="protein sequence ID" value="KAB7517247.1"/>
    <property type="molecule type" value="Genomic_DNA"/>
</dbReference>
<evidence type="ECO:0000313" key="14">
    <source>
        <dbReference type="Proteomes" id="UP000326865"/>
    </source>
</evidence>
<dbReference type="Proteomes" id="UP000326302">
    <property type="component" value="Unassembled WGS sequence"/>
</dbReference>
<feature type="binding site" evidence="8">
    <location>
        <position position="318"/>
    </location>
    <ligand>
        <name>Zn(2+)</name>
        <dbReference type="ChEBI" id="CHEBI:29105"/>
        <label>2</label>
    </ligand>
</feature>
<evidence type="ECO:0000313" key="11">
    <source>
        <dbReference type="EMBL" id="KAB7518521.1"/>
    </source>
</evidence>
<dbReference type="SUPFAM" id="SSF53187">
    <property type="entry name" value="Zn-dependent exopeptidases"/>
    <property type="match status" value="1"/>
</dbReference>
<feature type="active site" description="Proton acceptor" evidence="7">
    <location>
        <position position="209"/>
    </location>
</feature>
<keyword evidence="14" id="KW-1185">Reference proteome</keyword>
<dbReference type="GO" id="GO:0004177">
    <property type="term" value="F:aminopeptidase activity"/>
    <property type="evidence" value="ECO:0007669"/>
    <property type="project" value="UniProtKB-UniRule"/>
</dbReference>
<dbReference type="Proteomes" id="UP000326207">
    <property type="component" value="Unassembled WGS sequence"/>
</dbReference>
<evidence type="ECO:0000313" key="10">
    <source>
        <dbReference type="EMBL" id="KAB7517247.1"/>
    </source>
</evidence>
<dbReference type="RefSeq" id="WP_152119406.1">
    <property type="nucleotide sequence ID" value="NZ_QJOW01000001.1"/>
</dbReference>
<keyword evidence="5 11" id="KW-0378">Hydrolase</keyword>
<organism evidence="11 13">
    <name type="scientific">Halosegnis rubeus</name>
    <dbReference type="NCBI Taxonomy" id="2212850"/>
    <lineage>
        <taxon>Archaea</taxon>
        <taxon>Methanobacteriati</taxon>
        <taxon>Methanobacteriota</taxon>
        <taxon>Stenosarchaea group</taxon>
        <taxon>Halobacteria</taxon>
        <taxon>Halobacteriales</taxon>
        <taxon>Natronomonadaceae</taxon>
        <taxon>Halosegnis</taxon>
    </lineage>
</organism>
<evidence type="ECO:0000256" key="6">
    <source>
        <dbReference type="PIRNR" id="PIRNR001123"/>
    </source>
</evidence>
<proteinExistence type="inferred from homology"/>
<dbReference type="PIRSF" id="PIRSF001123">
    <property type="entry name" value="PepA_GA"/>
    <property type="match status" value="1"/>
</dbReference>
<evidence type="ECO:0000256" key="4">
    <source>
        <dbReference type="ARBA" id="ARBA00022723"/>
    </source>
</evidence>
<accession>A0A5N5UF18</accession>
<dbReference type="PANTHER" id="PTHR32481:SF0">
    <property type="entry name" value="AMINOPEPTIDASE YPDE-RELATED"/>
    <property type="match status" value="1"/>
</dbReference>
<dbReference type="EMBL" id="QKKZ01000004">
    <property type="protein sequence ID" value="KAB7513264.1"/>
    <property type="molecule type" value="Genomic_DNA"/>
</dbReference>
<accession>A0A5N5UJ26</accession>
<dbReference type="InterPro" id="IPR051464">
    <property type="entry name" value="Peptidase_M42_aminopept"/>
</dbReference>
<dbReference type="OrthoDB" id="30642at2157"/>
<dbReference type="Gene3D" id="3.40.630.10">
    <property type="entry name" value="Zn peptidases"/>
    <property type="match status" value="1"/>
</dbReference>
<feature type="binding site" evidence="8">
    <location>
        <position position="67"/>
    </location>
    <ligand>
        <name>Zn(2+)</name>
        <dbReference type="ChEBI" id="CHEBI:29105"/>
        <label>1</label>
    </ligand>
</feature>
<dbReference type="InterPro" id="IPR023367">
    <property type="entry name" value="Peptidase_M42_dom2"/>
</dbReference>
<keyword evidence="3" id="KW-0645">Protease</keyword>
<feature type="binding site" evidence="8">
    <location>
        <position position="210"/>
    </location>
    <ligand>
        <name>Zn(2+)</name>
        <dbReference type="ChEBI" id="CHEBI:29105"/>
        <label>2</label>
    </ligand>
</feature>
<name>A0A5N5UJ26_9EURY</name>
<sequence>MEQAHREFLDSLLETATPTGFETAGQRVFLDYVEPYADEVRTDTYGNAVAVHEGDPDVDTSVALAGHGDEIGLMVRDVTDDGFLKLTRIGGSDRTVTQGQYVLVHGRDGPVSGVVGQTAIHLREGDDETPEISEMHVDIGADDEAEATDLVETGDPITFDTRIRDLQGSLVAARGMDNRTGVWAAAEGFRRAVETDADATVYAVSTVQEEIGRKGAEMIAYDLDPDVVLAADVGHATDSPNAPNKGASLELGSGPGIGRGAANHPVVADAVRAVADDEDIDVQLTASGLDTGTDAESFSTARGGQAALNVSIPNRYMHTPVEVIDTDDLDEMGELMGRFAASAEEFAPFAVDI</sequence>
<evidence type="ECO:0000256" key="5">
    <source>
        <dbReference type="ARBA" id="ARBA00022801"/>
    </source>
</evidence>
<feature type="binding site" evidence="8">
    <location>
        <position position="232"/>
    </location>
    <ligand>
        <name>Zn(2+)</name>
        <dbReference type="ChEBI" id="CHEBI:29105"/>
        <label>1</label>
    </ligand>
</feature>
<evidence type="ECO:0000313" key="9">
    <source>
        <dbReference type="EMBL" id="KAB7513264.1"/>
    </source>
</evidence>
<accession>A0A5N5U3X8</accession>
<dbReference type="AlphaFoldDB" id="A0A5N5UJ26"/>
<dbReference type="Pfam" id="PF05343">
    <property type="entry name" value="Peptidase_M42"/>
    <property type="match status" value="1"/>
</dbReference>
<dbReference type="GO" id="GO:0006508">
    <property type="term" value="P:proteolysis"/>
    <property type="evidence" value="ECO:0007669"/>
    <property type="project" value="UniProtKB-KW"/>
</dbReference>
<dbReference type="SUPFAM" id="SSF101821">
    <property type="entry name" value="Aminopeptidase/glucanase lid domain"/>
    <property type="match status" value="1"/>
</dbReference>
<comment type="caution">
    <text evidence="11">The sequence shown here is derived from an EMBL/GenBank/DDBJ whole genome shotgun (WGS) entry which is preliminary data.</text>
</comment>
<evidence type="ECO:0000313" key="12">
    <source>
        <dbReference type="Proteomes" id="UP000326207"/>
    </source>
</evidence>
<feature type="binding site" evidence="8">
    <location>
        <position position="177"/>
    </location>
    <ligand>
        <name>Zn(2+)</name>
        <dbReference type="ChEBI" id="CHEBI:29105"/>
        <label>2</label>
    </ligand>
</feature>
<evidence type="ECO:0000256" key="2">
    <source>
        <dbReference type="ARBA" id="ARBA00022438"/>
    </source>
</evidence>